<gene>
    <name evidence="2" type="ORF">QO192_03965</name>
</gene>
<dbReference type="Pfam" id="PF13532">
    <property type="entry name" value="2OG-FeII_Oxy_2"/>
    <property type="match status" value="1"/>
</dbReference>
<dbReference type="InterPro" id="IPR037151">
    <property type="entry name" value="AlkB-like_sf"/>
</dbReference>
<sequence>MTLFNDTDIFTQGTAGKIIYDLPDGELMLIDQFIAKPEADLYYENLLNQTKWRHYEMELYNKKCVAPRMIAWYQDNKNATWPAELMKIRTQVEKEVQDSFNAVLLNLYRDGNDSVAWHSDKENNTGQNPTIASITFGETRIFKLRHKFNKELAVIEIPLHHGSFLLMSGTTNTFWQHQVPKTAKQILPRINLTFRQVYQDVNFL</sequence>
<dbReference type="PANTHER" id="PTHR31212:SF4">
    <property type="entry name" value="ALPHA-KETOGLUTARATE-DEPENDENT DIOXYGENASE ALKB HOMOLOG 3"/>
    <property type="match status" value="1"/>
</dbReference>
<name>A0ABV4KA05_9FLAO</name>
<dbReference type="InterPro" id="IPR027450">
    <property type="entry name" value="AlkB-like"/>
</dbReference>
<dbReference type="SUPFAM" id="SSF51197">
    <property type="entry name" value="Clavaminate synthase-like"/>
    <property type="match status" value="1"/>
</dbReference>
<dbReference type="InterPro" id="IPR032854">
    <property type="entry name" value="ALKBH3"/>
</dbReference>
<dbReference type="RefSeq" id="WP_371568224.1">
    <property type="nucleotide sequence ID" value="NZ_JASMRN010000003.1"/>
</dbReference>
<evidence type="ECO:0000313" key="3">
    <source>
        <dbReference type="Proteomes" id="UP001568894"/>
    </source>
</evidence>
<feature type="domain" description="Fe2OG dioxygenase" evidence="1">
    <location>
        <begin position="99"/>
        <end position="198"/>
    </location>
</feature>
<dbReference type="InterPro" id="IPR005123">
    <property type="entry name" value="Oxoglu/Fe-dep_dioxygenase_dom"/>
</dbReference>
<dbReference type="PANTHER" id="PTHR31212">
    <property type="entry name" value="ALPHA-KETOGLUTARATE-DEPENDENT DIOXYGENASE ALKB HOMOLOG 3"/>
    <property type="match status" value="1"/>
</dbReference>
<dbReference type="Proteomes" id="UP001568894">
    <property type="component" value="Unassembled WGS sequence"/>
</dbReference>
<protein>
    <submittedName>
        <fullName evidence="2">Alpha-ketoglutarate-dependent dioxygenase AlkB</fullName>
    </submittedName>
</protein>
<dbReference type="EMBL" id="JASMRN010000003">
    <property type="protein sequence ID" value="MEZ7514436.1"/>
    <property type="molecule type" value="Genomic_DNA"/>
</dbReference>
<proteinExistence type="predicted"/>
<keyword evidence="2" id="KW-0223">Dioxygenase</keyword>
<keyword evidence="3" id="KW-1185">Reference proteome</keyword>
<comment type="caution">
    <text evidence="2">The sequence shown here is derived from an EMBL/GenBank/DDBJ whole genome shotgun (WGS) entry which is preliminary data.</text>
</comment>
<dbReference type="PROSITE" id="PS51471">
    <property type="entry name" value="FE2OG_OXY"/>
    <property type="match status" value="1"/>
</dbReference>
<keyword evidence="2" id="KW-0560">Oxidoreductase</keyword>
<dbReference type="Gene3D" id="2.60.120.590">
    <property type="entry name" value="Alpha-ketoglutarate-dependent dioxygenase AlkB-like"/>
    <property type="match status" value="1"/>
</dbReference>
<evidence type="ECO:0000313" key="2">
    <source>
        <dbReference type="EMBL" id="MEZ7514436.1"/>
    </source>
</evidence>
<accession>A0ABV4KA05</accession>
<evidence type="ECO:0000259" key="1">
    <source>
        <dbReference type="PROSITE" id="PS51471"/>
    </source>
</evidence>
<organism evidence="2 3">
    <name type="scientific">Flavobacterium frigidarium</name>
    <dbReference type="NCBI Taxonomy" id="99286"/>
    <lineage>
        <taxon>Bacteria</taxon>
        <taxon>Pseudomonadati</taxon>
        <taxon>Bacteroidota</taxon>
        <taxon>Flavobacteriia</taxon>
        <taxon>Flavobacteriales</taxon>
        <taxon>Flavobacteriaceae</taxon>
        <taxon>Flavobacterium</taxon>
    </lineage>
</organism>
<reference evidence="2 3" key="1">
    <citation type="submission" date="2023-05" db="EMBL/GenBank/DDBJ databases">
        <title>Adaptations of aquatic viruses from atmosphere-close ecosystems of the Central Arctic Ocean.</title>
        <authorList>
            <person name="Rahlff J."/>
            <person name="Holmfeldt K."/>
        </authorList>
    </citation>
    <scope>NUCLEOTIDE SEQUENCE [LARGE SCALE GENOMIC DNA]</scope>
    <source>
        <strain evidence="2 3">Arc14</strain>
    </source>
</reference>
<dbReference type="GO" id="GO:0051213">
    <property type="term" value="F:dioxygenase activity"/>
    <property type="evidence" value="ECO:0007669"/>
    <property type="project" value="UniProtKB-KW"/>
</dbReference>